<dbReference type="PROSITE" id="PS50943">
    <property type="entry name" value="HTH_CROC1"/>
    <property type="match status" value="1"/>
</dbReference>
<dbReference type="SMART" id="SM00530">
    <property type="entry name" value="HTH_XRE"/>
    <property type="match status" value="1"/>
</dbReference>
<dbReference type="STRING" id="1406858.GCA_000710895_00885"/>
<name>A0A379JKQ2_9NOCA</name>
<proteinExistence type="predicted"/>
<evidence type="ECO:0000313" key="2">
    <source>
        <dbReference type="EMBL" id="SUD48946.1"/>
    </source>
</evidence>
<evidence type="ECO:0000313" key="3">
    <source>
        <dbReference type="Proteomes" id="UP000255467"/>
    </source>
</evidence>
<gene>
    <name evidence="2" type="ORF">NCTC1934_06294</name>
</gene>
<evidence type="ECO:0000259" key="1">
    <source>
        <dbReference type="PROSITE" id="PS50943"/>
    </source>
</evidence>
<dbReference type="OrthoDB" id="4539885at2"/>
<dbReference type="RefSeq" id="WP_039818701.1">
    <property type="nucleotide sequence ID" value="NZ_UGRY01000006.1"/>
</dbReference>
<dbReference type="InterPro" id="IPR001387">
    <property type="entry name" value="Cro/C1-type_HTH"/>
</dbReference>
<reference evidence="2 3" key="1">
    <citation type="submission" date="2018-06" db="EMBL/GenBank/DDBJ databases">
        <authorList>
            <consortium name="Pathogen Informatics"/>
            <person name="Doyle S."/>
        </authorList>
    </citation>
    <scope>NUCLEOTIDE SEQUENCE [LARGE SCALE GENOMIC DNA]</scope>
    <source>
        <strain evidence="2 3">NCTC1934</strain>
    </source>
</reference>
<dbReference type="Pfam" id="PF13560">
    <property type="entry name" value="HTH_31"/>
    <property type="match status" value="1"/>
</dbReference>
<protein>
    <submittedName>
        <fullName evidence="2">Transcriptional regulator, y4mF family</fullName>
    </submittedName>
</protein>
<dbReference type="Pfam" id="PF19054">
    <property type="entry name" value="DUF5753"/>
    <property type="match status" value="1"/>
</dbReference>
<feature type="domain" description="HTH cro/C1-type" evidence="1">
    <location>
        <begin position="17"/>
        <end position="72"/>
    </location>
</feature>
<accession>A0A379JKQ2</accession>
<dbReference type="EMBL" id="UGRY01000006">
    <property type="protein sequence ID" value="SUD48946.1"/>
    <property type="molecule type" value="Genomic_DNA"/>
</dbReference>
<keyword evidence="3" id="KW-1185">Reference proteome</keyword>
<dbReference type="SUPFAM" id="SSF47413">
    <property type="entry name" value="lambda repressor-like DNA-binding domains"/>
    <property type="match status" value="1"/>
</dbReference>
<dbReference type="AlphaFoldDB" id="A0A379JKQ2"/>
<dbReference type="Proteomes" id="UP000255467">
    <property type="component" value="Unassembled WGS sequence"/>
</dbReference>
<dbReference type="Gene3D" id="1.10.260.40">
    <property type="entry name" value="lambda repressor-like DNA-binding domains"/>
    <property type="match status" value="1"/>
</dbReference>
<dbReference type="GO" id="GO:0003677">
    <property type="term" value="F:DNA binding"/>
    <property type="evidence" value="ECO:0007669"/>
    <property type="project" value="InterPro"/>
</dbReference>
<sequence length="299" mass="33720">MVVSGSTLARRALGRELRRLRTTRGIHQAEAARIAETSPQSISRIEEGQSTRVTSFQINALCDAYGAGDDERKVLLGLQQEVRSARERGGGWWRAYADAQMPTDFDHYLALEESAHRLTAWKTGVVPGLLQTPDYRRALAWSEVPPLSPEAVESRIEVATRRQARLDDSDFQMDVLLSEAVLRDRVGGPAVMARQLRHLVRLSDMANVSIQVVPFTARHHLGVLVGSFILLEFPVLPQSKLTEPPIVYVEEYAGDLYLERDSEVRRYRDALRELRQVALTKVQSGQLIRDAAREHERDC</sequence>
<organism evidence="2 3">
    <name type="scientific">Nocardia otitidiscaviarum</name>
    <dbReference type="NCBI Taxonomy" id="1823"/>
    <lineage>
        <taxon>Bacteria</taxon>
        <taxon>Bacillati</taxon>
        <taxon>Actinomycetota</taxon>
        <taxon>Actinomycetes</taxon>
        <taxon>Mycobacteriales</taxon>
        <taxon>Nocardiaceae</taxon>
        <taxon>Nocardia</taxon>
    </lineage>
</organism>
<dbReference type="InterPro" id="IPR010982">
    <property type="entry name" value="Lambda_DNA-bd_dom_sf"/>
</dbReference>
<dbReference type="InterPro" id="IPR043917">
    <property type="entry name" value="DUF5753"/>
</dbReference>